<accession>A0A212RD95</accession>
<evidence type="ECO:0000313" key="1">
    <source>
        <dbReference type="EMBL" id="SNB70094.1"/>
    </source>
</evidence>
<evidence type="ECO:0000313" key="2">
    <source>
        <dbReference type="Proteomes" id="UP000197065"/>
    </source>
</evidence>
<proteinExistence type="predicted"/>
<gene>
    <name evidence="1" type="ORF">SAMN07250955_107111</name>
</gene>
<sequence>MTTKDWLSFCSSKSDYVVSGPHLHANDVMDEAGTDSGQFGAADLMPWDAEQVVELSLRLEDLIGDANQEIVVFNDSSFSEMTLVTDVALLERWAVQNHITAAGEDVSGFIALRFANGIHVYHQRELALSVVRSSEFD</sequence>
<dbReference type="EMBL" id="FYEH01000007">
    <property type="protein sequence ID" value="SNB70094.1"/>
    <property type="molecule type" value="Genomic_DNA"/>
</dbReference>
<keyword evidence="2" id="KW-1185">Reference proteome</keyword>
<reference evidence="1 2" key="1">
    <citation type="submission" date="2017-06" db="EMBL/GenBank/DDBJ databases">
        <authorList>
            <person name="Kim H.J."/>
            <person name="Triplett B.A."/>
        </authorList>
    </citation>
    <scope>NUCLEOTIDE SEQUENCE [LARGE SCALE GENOMIC DNA]</scope>
    <source>
        <strain evidence="1 2">B29T1</strain>
    </source>
</reference>
<dbReference type="RefSeq" id="WP_088561676.1">
    <property type="nucleotide sequence ID" value="NZ_FYEH01000007.1"/>
</dbReference>
<protein>
    <submittedName>
        <fullName evidence="1">Uncharacterized protein</fullName>
    </submittedName>
</protein>
<name>A0A212RD95_9PROT</name>
<dbReference type="AlphaFoldDB" id="A0A212RD95"/>
<organism evidence="1 2">
    <name type="scientific">Arboricoccus pini</name>
    <dbReference type="NCBI Taxonomy" id="1963835"/>
    <lineage>
        <taxon>Bacteria</taxon>
        <taxon>Pseudomonadati</taxon>
        <taxon>Pseudomonadota</taxon>
        <taxon>Alphaproteobacteria</taxon>
        <taxon>Geminicoccales</taxon>
        <taxon>Geminicoccaceae</taxon>
        <taxon>Arboricoccus</taxon>
    </lineage>
</organism>
<dbReference type="OrthoDB" id="7376385at2"/>
<dbReference type="Proteomes" id="UP000197065">
    <property type="component" value="Unassembled WGS sequence"/>
</dbReference>